<feature type="transmembrane region" description="Helical" evidence="1">
    <location>
        <begin position="416"/>
        <end position="438"/>
    </location>
</feature>
<dbReference type="AlphaFoldDB" id="A0A316A295"/>
<dbReference type="Proteomes" id="UP000245535">
    <property type="component" value="Unassembled WGS sequence"/>
</dbReference>
<dbReference type="EMBL" id="QGDO01000001">
    <property type="protein sequence ID" value="PWJ43817.1"/>
    <property type="molecule type" value="Genomic_DNA"/>
</dbReference>
<dbReference type="RefSeq" id="WP_109615353.1">
    <property type="nucleotide sequence ID" value="NZ_QGDO01000001.1"/>
</dbReference>
<keyword evidence="1" id="KW-1133">Transmembrane helix</keyword>
<feature type="transmembrane region" description="Helical" evidence="1">
    <location>
        <begin position="380"/>
        <end position="404"/>
    </location>
</feature>
<comment type="caution">
    <text evidence="2">The sequence shown here is derived from an EMBL/GenBank/DDBJ whole genome shotgun (WGS) entry which is preliminary data.</text>
</comment>
<gene>
    <name evidence="2" type="ORF">BC781_101163</name>
</gene>
<evidence type="ECO:0000256" key="1">
    <source>
        <dbReference type="SAM" id="Phobius"/>
    </source>
</evidence>
<feature type="transmembrane region" description="Helical" evidence="1">
    <location>
        <begin position="28"/>
        <end position="46"/>
    </location>
</feature>
<feature type="transmembrane region" description="Helical" evidence="1">
    <location>
        <begin position="179"/>
        <end position="200"/>
    </location>
</feature>
<protein>
    <recommendedName>
        <fullName evidence="4">Citrate transporter</fullName>
    </recommendedName>
</protein>
<name>A0A316A295_SEDFL</name>
<evidence type="ECO:0008006" key="4">
    <source>
        <dbReference type="Google" id="ProtNLM"/>
    </source>
</evidence>
<feature type="transmembrane region" description="Helical" evidence="1">
    <location>
        <begin position="52"/>
        <end position="79"/>
    </location>
</feature>
<feature type="transmembrane region" description="Helical" evidence="1">
    <location>
        <begin position="6"/>
        <end position="21"/>
    </location>
</feature>
<dbReference type="OrthoDB" id="1661999at2"/>
<keyword evidence="1" id="KW-0812">Transmembrane</keyword>
<feature type="transmembrane region" description="Helical" evidence="1">
    <location>
        <begin position="212"/>
        <end position="230"/>
    </location>
</feature>
<sequence length="491" mass="52609">MEVIQVTALLGVFLVMSFLMFKRVLPALIALPVMAILIALIGGVTLDDTIKYVIGMGATKLGEAIVVAIFGGMLSILLQKTKVAETFIKKGAELSGDNPWVISVIMMLLIVLLFTTLGGLGAIIMVATIVLPILSSVGVGAMTSVGIFLIGVSIGGALNVTNWAVYINVMGLTIDDVRPFALVMFTMGLLIGIIYITLQLYRDGHNLNIKNIVIRCVVGALVILGIKYGYDNFATEAVRENVDAVTTYIGLALKYTTAIGVIGLFTAAAIRIVTGKNEKIKEPHWISVFSPIIPLLLILVFNMDFIASFVVGLIYTFLSTFKKGALNQFIQASFEGASVVMPAVILMFGIGMLLIAIIGPGIELEQYKAGWPVINLLKPLIAQIIPSSPWAYVVIFTIAAPLALYRGPLNIWGMGYGLAAILMASGMSGGAVMGVLMATGQVQGISDPTNIQNVWLANEMKVDVQKVLWNTLAYAWVLSFFGLIVAAGMFY</sequence>
<evidence type="ECO:0000313" key="2">
    <source>
        <dbReference type="EMBL" id="PWJ43817.1"/>
    </source>
</evidence>
<feature type="transmembrane region" description="Helical" evidence="1">
    <location>
        <begin position="251"/>
        <end position="272"/>
    </location>
</feature>
<organism evidence="2 3">
    <name type="scientific">Sediminitomix flava</name>
    <dbReference type="NCBI Taxonomy" id="379075"/>
    <lineage>
        <taxon>Bacteria</taxon>
        <taxon>Pseudomonadati</taxon>
        <taxon>Bacteroidota</taxon>
        <taxon>Cytophagia</taxon>
        <taxon>Cytophagales</taxon>
        <taxon>Flammeovirgaceae</taxon>
        <taxon>Sediminitomix</taxon>
    </lineage>
</organism>
<reference evidence="2 3" key="1">
    <citation type="submission" date="2018-03" db="EMBL/GenBank/DDBJ databases">
        <title>Genomic Encyclopedia of Archaeal and Bacterial Type Strains, Phase II (KMG-II): from individual species to whole genera.</title>
        <authorList>
            <person name="Goeker M."/>
        </authorList>
    </citation>
    <scope>NUCLEOTIDE SEQUENCE [LARGE SCALE GENOMIC DNA]</scope>
    <source>
        <strain evidence="2 3">DSM 28229</strain>
    </source>
</reference>
<feature type="transmembrane region" description="Helical" evidence="1">
    <location>
        <begin position="292"/>
        <end position="318"/>
    </location>
</feature>
<keyword evidence="3" id="KW-1185">Reference proteome</keyword>
<evidence type="ECO:0000313" key="3">
    <source>
        <dbReference type="Proteomes" id="UP000245535"/>
    </source>
</evidence>
<feature type="transmembrane region" description="Helical" evidence="1">
    <location>
        <begin position="145"/>
        <end position="167"/>
    </location>
</feature>
<keyword evidence="1" id="KW-0472">Membrane</keyword>
<feature type="transmembrane region" description="Helical" evidence="1">
    <location>
        <begin position="339"/>
        <end position="360"/>
    </location>
</feature>
<feature type="transmembrane region" description="Helical" evidence="1">
    <location>
        <begin position="467"/>
        <end position="490"/>
    </location>
</feature>
<proteinExistence type="predicted"/>
<feature type="transmembrane region" description="Helical" evidence="1">
    <location>
        <begin position="100"/>
        <end position="133"/>
    </location>
</feature>
<accession>A0A316A295</accession>